<name>Q023G3_SOLUE</name>
<dbReference type="PROSITE" id="PS51898">
    <property type="entry name" value="TYR_RECOMBINASE"/>
    <property type="match status" value="1"/>
</dbReference>
<dbReference type="eggNOG" id="COG0433">
    <property type="taxonomic scope" value="Bacteria"/>
</dbReference>
<dbReference type="GO" id="GO:0006310">
    <property type="term" value="P:DNA recombination"/>
    <property type="evidence" value="ECO:0007669"/>
    <property type="project" value="UniProtKB-KW"/>
</dbReference>
<dbReference type="AlphaFoldDB" id="Q023G3"/>
<dbReference type="GO" id="GO:0003677">
    <property type="term" value="F:DNA binding"/>
    <property type="evidence" value="ECO:0007669"/>
    <property type="project" value="UniProtKB-KW"/>
</dbReference>
<dbReference type="Gene3D" id="3.40.50.300">
    <property type="entry name" value="P-loop containing nucleotide triphosphate hydrolases"/>
    <property type="match status" value="1"/>
</dbReference>
<dbReference type="PANTHER" id="PTHR30349:SF41">
    <property type="entry name" value="INTEGRASE_RECOMBINASE PROTEIN MJ0367-RELATED"/>
    <property type="match status" value="1"/>
</dbReference>
<dbReference type="eggNOG" id="COG0582">
    <property type="taxonomic scope" value="Bacteria"/>
</dbReference>
<evidence type="ECO:0000259" key="4">
    <source>
        <dbReference type="PROSITE" id="PS51898"/>
    </source>
</evidence>
<sequence length="446" mass="49072">MLRHVFILGPTGTGKSTLIIGLLTQFLDDGTPFMAFDFKRGYRCLIDTLWGESVLVVTVGRDVAPLSLNALRPPAGVGFKEWADIISTSYLLMQGARNVLMEALLGAHREHGDNATLKDAHQLLDLELRAGRAGSRRYGWLESSTRSLEELSKGGFGSALNATSAGDVGSLLQGPVVFELEGLGDEGRERVMAQEPVGRMGNQRRSQRRSFGCVRTGPRSRLGMPWSSTVDINRNPAALLHIPDGRTRERYVLTLEQARTVLNAFALRERLIIKFCGILGLRPGEALATKWGDVTAQGLRITRRVYRGVIDTPKSNKGKRLAALSESVITDLQEWRDTSPHTASDDWIFPSENGNTPLWPTNVWCDKIRPTLDTLGLAWVNFQVLRRSTASLLNQPGVEGKTVADQLGHGLDVSQNVYTQAAIKQQAHAVNLLDHALRYNTAQACD</sequence>
<dbReference type="EMBL" id="CP000473">
    <property type="protein sequence ID" value="ABJ83883.1"/>
    <property type="molecule type" value="Genomic_DNA"/>
</dbReference>
<organism evidence="5">
    <name type="scientific">Solibacter usitatus (strain Ellin6076)</name>
    <dbReference type="NCBI Taxonomy" id="234267"/>
    <lineage>
        <taxon>Bacteria</taxon>
        <taxon>Pseudomonadati</taxon>
        <taxon>Acidobacteriota</taxon>
        <taxon>Terriglobia</taxon>
        <taxon>Bryobacterales</taxon>
        <taxon>Solibacteraceae</taxon>
        <taxon>Candidatus Solibacter</taxon>
    </lineage>
</organism>
<dbReference type="InterPro" id="IPR011010">
    <property type="entry name" value="DNA_brk_join_enz"/>
</dbReference>
<protein>
    <submittedName>
        <fullName evidence="5">Phage integrase family protein</fullName>
    </submittedName>
</protein>
<feature type="domain" description="Tyr recombinase" evidence="4">
    <location>
        <begin position="248"/>
        <end position="431"/>
    </location>
</feature>
<dbReference type="SUPFAM" id="SSF52540">
    <property type="entry name" value="P-loop containing nucleoside triphosphate hydrolases"/>
    <property type="match status" value="1"/>
</dbReference>
<keyword evidence="3" id="KW-0233">DNA recombination</keyword>
<evidence type="ECO:0000256" key="3">
    <source>
        <dbReference type="ARBA" id="ARBA00023172"/>
    </source>
</evidence>
<dbReference type="SUPFAM" id="SSF56349">
    <property type="entry name" value="DNA breaking-rejoining enzymes"/>
    <property type="match status" value="1"/>
</dbReference>
<gene>
    <name evidence="5" type="ordered locus">Acid_2897</name>
</gene>
<dbReference type="InterPro" id="IPR050090">
    <property type="entry name" value="Tyrosine_recombinase_XerCD"/>
</dbReference>
<reference evidence="5" key="1">
    <citation type="submission" date="2006-10" db="EMBL/GenBank/DDBJ databases">
        <title>Complete sequence of Solibacter usitatus Ellin6076.</title>
        <authorList>
            <consortium name="US DOE Joint Genome Institute"/>
            <person name="Copeland A."/>
            <person name="Lucas S."/>
            <person name="Lapidus A."/>
            <person name="Barry K."/>
            <person name="Detter J.C."/>
            <person name="Glavina del Rio T."/>
            <person name="Hammon N."/>
            <person name="Israni S."/>
            <person name="Dalin E."/>
            <person name="Tice H."/>
            <person name="Pitluck S."/>
            <person name="Thompson L.S."/>
            <person name="Brettin T."/>
            <person name="Bruce D."/>
            <person name="Han C."/>
            <person name="Tapia R."/>
            <person name="Gilna P."/>
            <person name="Schmutz J."/>
            <person name="Larimer F."/>
            <person name="Land M."/>
            <person name="Hauser L."/>
            <person name="Kyrpides N."/>
            <person name="Mikhailova N."/>
            <person name="Janssen P.H."/>
            <person name="Kuske C.R."/>
            <person name="Richardson P."/>
        </authorList>
    </citation>
    <scope>NUCLEOTIDE SEQUENCE</scope>
    <source>
        <strain evidence="5">Ellin6076</strain>
    </source>
</reference>
<dbReference type="InterPro" id="IPR013762">
    <property type="entry name" value="Integrase-like_cat_sf"/>
</dbReference>
<dbReference type="Pfam" id="PF00589">
    <property type="entry name" value="Phage_integrase"/>
    <property type="match status" value="1"/>
</dbReference>
<dbReference type="InterPro" id="IPR027417">
    <property type="entry name" value="P-loop_NTPase"/>
</dbReference>
<comment type="similarity">
    <text evidence="1">Belongs to the 'phage' integrase family.</text>
</comment>
<dbReference type="GO" id="GO:0015074">
    <property type="term" value="P:DNA integration"/>
    <property type="evidence" value="ECO:0007669"/>
    <property type="project" value="InterPro"/>
</dbReference>
<dbReference type="InterPro" id="IPR002104">
    <property type="entry name" value="Integrase_catalytic"/>
</dbReference>
<dbReference type="Gene3D" id="1.10.443.10">
    <property type="entry name" value="Intergrase catalytic core"/>
    <property type="match status" value="1"/>
</dbReference>
<dbReference type="InParanoid" id="Q023G3"/>
<accession>Q023G3</accession>
<evidence type="ECO:0000256" key="2">
    <source>
        <dbReference type="ARBA" id="ARBA00023125"/>
    </source>
</evidence>
<keyword evidence="2" id="KW-0238">DNA-binding</keyword>
<dbReference type="PANTHER" id="PTHR30349">
    <property type="entry name" value="PHAGE INTEGRASE-RELATED"/>
    <property type="match status" value="1"/>
</dbReference>
<dbReference type="HOGENOM" id="CLU_613792_0_0_0"/>
<evidence type="ECO:0000256" key="1">
    <source>
        <dbReference type="ARBA" id="ARBA00008857"/>
    </source>
</evidence>
<dbReference type="KEGG" id="sus:Acid_2897"/>
<proteinExistence type="inferred from homology"/>
<evidence type="ECO:0000313" key="5">
    <source>
        <dbReference type="EMBL" id="ABJ83883.1"/>
    </source>
</evidence>
<dbReference type="STRING" id="234267.Acid_2897"/>